<dbReference type="EMBL" id="CP035037">
    <property type="protein sequence ID" value="QAB17132.1"/>
    <property type="molecule type" value="Genomic_DNA"/>
</dbReference>
<feature type="region of interest" description="Disordered" evidence="1">
    <location>
        <begin position="37"/>
        <end position="78"/>
    </location>
</feature>
<name>A0ABX5QDJ6_9MICO</name>
<evidence type="ECO:0000313" key="3">
    <source>
        <dbReference type="Proteomes" id="UP000285768"/>
    </source>
</evidence>
<evidence type="ECO:0000256" key="1">
    <source>
        <dbReference type="SAM" id="MobiDB-lite"/>
    </source>
</evidence>
<dbReference type="RefSeq" id="WP_128386381.1">
    <property type="nucleotide sequence ID" value="NZ_CP035037.1"/>
</dbReference>
<dbReference type="Proteomes" id="UP000285768">
    <property type="component" value="Chromosome"/>
</dbReference>
<accession>A0ABX5QDJ6</accession>
<reference evidence="2 3" key="1">
    <citation type="submission" date="2019-01" db="EMBL/GenBank/DDBJ databases">
        <title>Leucobacter muris sp. nov. isolated from the nose of a laboratory mouse.</title>
        <authorList>
            <person name="Benga L."/>
            <person name="Sproeer C."/>
            <person name="Schumann P."/>
            <person name="Verbarg S."/>
            <person name="Bunk B."/>
            <person name="Engelhardt E."/>
            <person name="Benten P.M."/>
            <person name="Sager M."/>
        </authorList>
    </citation>
    <scope>NUCLEOTIDE SEQUENCE [LARGE SCALE GENOMIC DNA]</scope>
    <source>
        <strain evidence="2 3">DSM 101948</strain>
    </source>
</reference>
<sequence length="78" mass="8279">MTKVVIANRWTDPAGKVHKGGQTVEVEPGVARDLILRGKARELPAESKAEPSARGKNPKTEPPKTPAKAGTKEAPNVD</sequence>
<proteinExistence type="predicted"/>
<feature type="compositionally biased region" description="Low complexity" evidence="1">
    <location>
        <begin position="66"/>
        <end position="78"/>
    </location>
</feature>
<gene>
    <name evidence="2" type="ORF">Leucomu_03625</name>
</gene>
<protein>
    <submittedName>
        <fullName evidence="2">Uncharacterized protein</fullName>
    </submittedName>
</protein>
<organism evidence="2 3">
    <name type="scientific">Leucobacter muris</name>
    <dbReference type="NCBI Taxonomy" id="1935379"/>
    <lineage>
        <taxon>Bacteria</taxon>
        <taxon>Bacillati</taxon>
        <taxon>Actinomycetota</taxon>
        <taxon>Actinomycetes</taxon>
        <taxon>Micrococcales</taxon>
        <taxon>Microbacteriaceae</taxon>
        <taxon>Leucobacter</taxon>
    </lineage>
</organism>
<feature type="compositionally biased region" description="Basic and acidic residues" evidence="1">
    <location>
        <begin position="37"/>
        <end position="62"/>
    </location>
</feature>
<evidence type="ECO:0000313" key="2">
    <source>
        <dbReference type="EMBL" id="QAB17132.1"/>
    </source>
</evidence>
<keyword evidence="3" id="KW-1185">Reference proteome</keyword>